<protein>
    <submittedName>
        <fullName evidence="3">CPBP family intramembrane glutamic endopeptidase</fullName>
        <ecNumber evidence="3">3.4.-.-</ecNumber>
    </submittedName>
</protein>
<feature type="transmembrane region" description="Helical" evidence="1">
    <location>
        <begin position="235"/>
        <end position="254"/>
    </location>
</feature>
<dbReference type="PANTHER" id="PTHR35797:SF1">
    <property type="entry name" value="PROTEASE"/>
    <property type="match status" value="1"/>
</dbReference>
<keyword evidence="4" id="KW-1185">Reference proteome</keyword>
<feature type="transmembrane region" description="Helical" evidence="1">
    <location>
        <begin position="133"/>
        <end position="154"/>
    </location>
</feature>
<keyword evidence="1" id="KW-0472">Membrane</keyword>
<feature type="transmembrane region" description="Helical" evidence="1">
    <location>
        <begin position="266"/>
        <end position="287"/>
    </location>
</feature>
<feature type="transmembrane region" description="Helical" evidence="1">
    <location>
        <begin position="20"/>
        <end position="38"/>
    </location>
</feature>
<feature type="transmembrane region" description="Helical" evidence="1">
    <location>
        <begin position="50"/>
        <end position="67"/>
    </location>
</feature>
<dbReference type="Pfam" id="PF02517">
    <property type="entry name" value="Rce1-like"/>
    <property type="match status" value="1"/>
</dbReference>
<dbReference type="EMBL" id="JBHSNF010000001">
    <property type="protein sequence ID" value="MFC5524141.1"/>
    <property type="molecule type" value="Genomic_DNA"/>
</dbReference>
<dbReference type="InterPro" id="IPR042150">
    <property type="entry name" value="MmRce1-like"/>
</dbReference>
<accession>A0ABW0QHS8</accession>
<reference evidence="4" key="1">
    <citation type="journal article" date="2019" name="Int. J. Syst. Evol. Microbiol.">
        <title>The Global Catalogue of Microorganisms (GCM) 10K type strain sequencing project: providing services to taxonomists for standard genome sequencing and annotation.</title>
        <authorList>
            <consortium name="The Broad Institute Genomics Platform"/>
            <consortium name="The Broad Institute Genome Sequencing Center for Infectious Disease"/>
            <person name="Wu L."/>
            <person name="Ma J."/>
        </authorList>
    </citation>
    <scope>NUCLEOTIDE SEQUENCE [LARGE SCALE GENOMIC DNA]</scope>
    <source>
        <strain evidence="4">CGMCC 1.16619</strain>
    </source>
</reference>
<dbReference type="GO" id="GO:0016787">
    <property type="term" value="F:hydrolase activity"/>
    <property type="evidence" value="ECO:0007669"/>
    <property type="project" value="UniProtKB-KW"/>
</dbReference>
<dbReference type="PANTHER" id="PTHR35797">
    <property type="entry name" value="PROTEASE-RELATED"/>
    <property type="match status" value="1"/>
</dbReference>
<evidence type="ECO:0000313" key="3">
    <source>
        <dbReference type="EMBL" id="MFC5524141.1"/>
    </source>
</evidence>
<name>A0ABW0QHS8_9GAMM</name>
<comment type="caution">
    <text evidence="3">The sequence shown here is derived from an EMBL/GenBank/DDBJ whole genome shotgun (WGS) entry which is preliminary data.</text>
</comment>
<feature type="transmembrane region" description="Helical" evidence="1">
    <location>
        <begin position="88"/>
        <end position="113"/>
    </location>
</feature>
<sequence>MIAAGKHAAPASTPGDRGSIAWFLVLSVLISGIFWVLMIEAGHPGAGGGHYVVGLMWAPAVAAFFALRLRRGDTRSLGLSSSGGKSMLLAYGLPLFYASVAYGPVWAPGLGFFPDPAAMTRLSARLGWRPLGAAGFVPLYFVPIATTGIIPAIAHALGEEIGWRGFLAPALVGRMGFTAGAIVTGIIWTAWHVPILLFADYHGATPWRFGLPCFAVMAVALSVILTWIRLRSGSVWPCAILHASHNLFIQAFFTPLTGSMGRITPYMIDELGVAVPMAVLVLAVLIWNQQRRVAGPVG</sequence>
<dbReference type="InterPro" id="IPR003675">
    <property type="entry name" value="Rce1/LyrA-like_dom"/>
</dbReference>
<evidence type="ECO:0000256" key="1">
    <source>
        <dbReference type="SAM" id="Phobius"/>
    </source>
</evidence>
<proteinExistence type="predicted"/>
<feature type="transmembrane region" description="Helical" evidence="1">
    <location>
        <begin position="209"/>
        <end position="228"/>
    </location>
</feature>
<gene>
    <name evidence="3" type="ORF">ACFPPA_00140</name>
</gene>
<organism evidence="3 4">
    <name type="scientific">Rhodanobacter ginsengisoli</name>
    <dbReference type="NCBI Taxonomy" id="418646"/>
    <lineage>
        <taxon>Bacteria</taxon>
        <taxon>Pseudomonadati</taxon>
        <taxon>Pseudomonadota</taxon>
        <taxon>Gammaproteobacteria</taxon>
        <taxon>Lysobacterales</taxon>
        <taxon>Rhodanobacteraceae</taxon>
        <taxon>Rhodanobacter</taxon>
    </lineage>
</organism>
<evidence type="ECO:0000259" key="2">
    <source>
        <dbReference type="Pfam" id="PF02517"/>
    </source>
</evidence>
<dbReference type="Proteomes" id="UP001596114">
    <property type="component" value="Unassembled WGS sequence"/>
</dbReference>
<feature type="domain" description="CAAX prenyl protease 2/Lysostaphin resistance protein A-like" evidence="2">
    <location>
        <begin position="147"/>
        <end position="248"/>
    </location>
</feature>
<keyword evidence="1" id="KW-0812">Transmembrane</keyword>
<feature type="transmembrane region" description="Helical" evidence="1">
    <location>
        <begin position="166"/>
        <end position="189"/>
    </location>
</feature>
<dbReference type="EC" id="3.4.-.-" evidence="3"/>
<dbReference type="RefSeq" id="WP_377316065.1">
    <property type="nucleotide sequence ID" value="NZ_JBHSNF010000001.1"/>
</dbReference>
<keyword evidence="1" id="KW-1133">Transmembrane helix</keyword>
<evidence type="ECO:0000313" key="4">
    <source>
        <dbReference type="Proteomes" id="UP001596114"/>
    </source>
</evidence>
<keyword evidence="3" id="KW-0378">Hydrolase</keyword>